<proteinExistence type="predicted"/>
<name>A0A6M3ZTN2_9BURK</name>
<evidence type="ECO:0000313" key="3">
    <source>
        <dbReference type="EMBL" id="QJQ01906.1"/>
    </source>
</evidence>
<evidence type="ECO:0000313" key="4">
    <source>
        <dbReference type="Proteomes" id="UP000501648"/>
    </source>
</evidence>
<feature type="transmembrane region" description="Helical" evidence="2">
    <location>
        <begin position="50"/>
        <end position="70"/>
    </location>
</feature>
<keyword evidence="2" id="KW-0812">Transmembrane</keyword>
<dbReference type="EMBL" id="CP008956">
    <property type="protein sequence ID" value="QJQ01906.1"/>
    <property type="molecule type" value="Genomic_DNA"/>
</dbReference>
<sequence>MKPISLPKQSAPDPAYLLPWTGTLAVFVMYVMINLWLYESVMKLIKQAANPFFVVLLVIVTVCGQLLTIWQTRHLLTEGKYLEWLIRRFKSAEGQDQSTKLANLNDSLHTGSAALEVRELFQQLLRKDGQPLTHDPVRLQHQADSFVLNIQRRTTLPQYIANTLIGLGLFGTFLGLIVTLKEVAGLIGLFGVAGTEGSDMMAQFFQKMSGPLAGMGDAFVASLLGLGGSIVNNVQLLATKKLQRVLCVRAELAYMSAADAVCTPAQAQDGERQALQLAGDPAAGLAQLQEMRAIRSEMLQQTDAILLASSRMRQVSEPLTKWLESLEKRTAAQAMDRPNLEHIAATMEQRLGSLVHKFEETQQAHHGLLTSVRAMEVHLAGIAVGQTELSEDQKNASRKLGELLAATAQDAELSRQAMREHADSIRNGLGQDMRQVAELIDASLREQREHGLALSNIQSAASGTQVAVETVGAQLLQQGQQLQPQLIEIIARIDKLDISIVAKGQAQSQWAIPDLQAFAEKHVQDPLQQSPRLEGDPGAST</sequence>
<accession>A0A6M3ZTN2</accession>
<gene>
    <name evidence="3" type="ORF">C798_17185</name>
</gene>
<evidence type="ECO:0000256" key="2">
    <source>
        <dbReference type="SAM" id="Phobius"/>
    </source>
</evidence>
<dbReference type="Proteomes" id="UP000501648">
    <property type="component" value="Chromosome"/>
</dbReference>
<feature type="region of interest" description="Disordered" evidence="1">
    <location>
        <begin position="521"/>
        <end position="541"/>
    </location>
</feature>
<keyword evidence="2" id="KW-1133">Transmembrane helix</keyword>
<keyword evidence="2" id="KW-0472">Membrane</keyword>
<protein>
    <submittedName>
        <fullName evidence="3">Centriolin protein</fullName>
    </submittedName>
</protein>
<dbReference type="RefSeq" id="WP_017454704.1">
    <property type="nucleotide sequence ID" value="NZ_CP008956.1"/>
</dbReference>
<evidence type="ECO:0000256" key="1">
    <source>
        <dbReference type="SAM" id="MobiDB-lite"/>
    </source>
</evidence>
<dbReference type="AlphaFoldDB" id="A0A6M3ZTN2"/>
<organism evidence="3 4">
    <name type="scientific">Herbaspirillum rubrisubalbicans Os34</name>
    <dbReference type="NCBI Taxonomy" id="1235827"/>
    <lineage>
        <taxon>Bacteria</taxon>
        <taxon>Pseudomonadati</taxon>
        <taxon>Pseudomonadota</taxon>
        <taxon>Betaproteobacteria</taxon>
        <taxon>Burkholderiales</taxon>
        <taxon>Oxalobacteraceae</taxon>
        <taxon>Herbaspirillum</taxon>
    </lineage>
</organism>
<reference evidence="3 4" key="1">
    <citation type="journal article" date="2012" name="J. Bacteriol.">
        <title>Genome sequence of the pathogenic Herbaspirillum seropedicae strain Os34, isolated from rice roots.</title>
        <authorList>
            <person name="Ye W."/>
            <person name="Ye S."/>
            <person name="Liu J."/>
            <person name="Chang S."/>
            <person name="Chen M."/>
            <person name="Zhu B."/>
            <person name="Guo L."/>
            <person name="An Q."/>
        </authorList>
    </citation>
    <scope>NUCLEOTIDE SEQUENCE [LARGE SCALE GENOMIC DNA]</scope>
    <source>
        <strain evidence="3 4">Os34</strain>
    </source>
</reference>
<feature type="transmembrane region" description="Helical" evidence="2">
    <location>
        <begin position="20"/>
        <end position="38"/>
    </location>
</feature>
<feature type="transmembrane region" description="Helical" evidence="2">
    <location>
        <begin position="159"/>
        <end position="180"/>
    </location>
</feature>